<organism evidence="1 2">
    <name type="scientific">Streptomyces achmelvichensis</name>
    <dbReference type="NCBI Taxonomy" id="3134111"/>
    <lineage>
        <taxon>Bacteria</taxon>
        <taxon>Bacillati</taxon>
        <taxon>Actinomycetota</taxon>
        <taxon>Actinomycetes</taxon>
        <taxon>Kitasatosporales</taxon>
        <taxon>Streptomycetaceae</taxon>
        <taxon>Streptomyces</taxon>
    </lineage>
</organism>
<name>A0ACC6Q8F6_9ACTN</name>
<reference evidence="1" key="1">
    <citation type="submission" date="2024-03" db="EMBL/GenBank/DDBJ databases">
        <title>Novel Streptomyces species of biotechnological and ecological value are a feature of Machair soil.</title>
        <authorList>
            <person name="Prole J.R."/>
            <person name="Goodfellow M."/>
            <person name="Allenby N."/>
            <person name="Ward A.C."/>
        </authorList>
    </citation>
    <scope>NUCLEOTIDE SEQUENCE</scope>
    <source>
        <strain evidence="1">MS2.AVA.5</strain>
    </source>
</reference>
<protein>
    <submittedName>
        <fullName evidence="1">Uncharacterized protein</fullName>
    </submittedName>
</protein>
<evidence type="ECO:0000313" key="1">
    <source>
        <dbReference type="EMBL" id="MEJ8639959.1"/>
    </source>
</evidence>
<dbReference type="EMBL" id="JBBKAJ010000034">
    <property type="protein sequence ID" value="MEJ8639959.1"/>
    <property type="molecule type" value="Genomic_DNA"/>
</dbReference>
<accession>A0ACC6Q8F6</accession>
<comment type="caution">
    <text evidence="1">The sequence shown here is derived from an EMBL/GenBank/DDBJ whole genome shotgun (WGS) entry which is preliminary data.</text>
</comment>
<sequence length="302" mass="33101">MSTHTVSESVSVLTLSARIAESGSITYLPDTVRAVDWAAHYAGADQPWERVAEARVNQEVAPLLAEIAMAELPADVAHLYASVESWRRATVAETRRTASKEAYERVMGGMRREALAAINAKGAGFQPVGWEESTRVFRVQGEWTVTVSTSGTDHTAVREAFAAGLPGRRDEILADAQNRIPRVSGTVRATADTPERVRKAWQRDRRKRTAPKPATGCYSPGSWVTWRHPETGQTLTGIVTKWLIGERTDPDRRTVIPSDGSEPVVMVLEARAKPTVGPWYVVYGLESSSPVQPGVQQLELAM</sequence>
<proteinExistence type="predicted"/>
<keyword evidence="2" id="KW-1185">Reference proteome</keyword>
<gene>
    <name evidence="1" type="ORF">WKI67_42375</name>
</gene>
<dbReference type="Proteomes" id="UP001377168">
    <property type="component" value="Unassembled WGS sequence"/>
</dbReference>
<evidence type="ECO:0000313" key="2">
    <source>
        <dbReference type="Proteomes" id="UP001377168"/>
    </source>
</evidence>